<reference evidence="3" key="1">
    <citation type="journal article" date="2015" name="PLoS Genet.">
        <title>Genome Sequence and Transcriptome Analyses of Chrysochromulina tobin: Metabolic Tools for Enhanced Algal Fitness in the Prominent Order Prymnesiales (Haptophyceae).</title>
        <authorList>
            <person name="Hovde B.T."/>
            <person name="Deodato C.R."/>
            <person name="Hunsperger H.M."/>
            <person name="Ryken S.A."/>
            <person name="Yost W."/>
            <person name="Jha R.K."/>
            <person name="Patterson J."/>
            <person name="Monnat R.J. Jr."/>
            <person name="Barlow S.B."/>
            <person name="Starkenburg S.R."/>
            <person name="Cattolico R.A."/>
        </authorList>
    </citation>
    <scope>NUCLEOTIDE SEQUENCE</scope>
    <source>
        <strain evidence="3">CCMP291</strain>
    </source>
</reference>
<protein>
    <submittedName>
        <fullName evidence="2">Uncharacterized protein</fullName>
    </submittedName>
</protein>
<proteinExistence type="predicted"/>
<keyword evidence="3" id="KW-1185">Reference proteome</keyword>
<sequence>MLEHARKLYRRDLAASFPRPRDLATSSLVSGGAGGVREDPQGGGASATVPYEEAAQHMQFDHAVPGGLSDDERRRIFDEYMDAKDVGPGRAEGGGIEIDVSDLGLTMDDLFGPMGGL</sequence>
<name>A0A0M0JMR0_9EUKA</name>
<evidence type="ECO:0000313" key="2">
    <source>
        <dbReference type="EMBL" id="KOO27785.1"/>
    </source>
</evidence>
<feature type="compositionally biased region" description="Gly residues" evidence="1">
    <location>
        <begin position="31"/>
        <end position="45"/>
    </location>
</feature>
<feature type="region of interest" description="Disordered" evidence="1">
    <location>
        <begin position="20"/>
        <end position="47"/>
    </location>
</feature>
<dbReference type="EMBL" id="JWZX01002665">
    <property type="protein sequence ID" value="KOO27785.1"/>
    <property type="molecule type" value="Genomic_DNA"/>
</dbReference>
<accession>A0A0M0JMR0</accession>
<dbReference type="Proteomes" id="UP000037460">
    <property type="component" value="Unassembled WGS sequence"/>
</dbReference>
<dbReference type="AlphaFoldDB" id="A0A0M0JMR0"/>
<comment type="caution">
    <text evidence="2">The sequence shown here is derived from an EMBL/GenBank/DDBJ whole genome shotgun (WGS) entry which is preliminary data.</text>
</comment>
<organism evidence="2 3">
    <name type="scientific">Chrysochromulina tobinii</name>
    <dbReference type="NCBI Taxonomy" id="1460289"/>
    <lineage>
        <taxon>Eukaryota</taxon>
        <taxon>Haptista</taxon>
        <taxon>Haptophyta</taxon>
        <taxon>Prymnesiophyceae</taxon>
        <taxon>Prymnesiales</taxon>
        <taxon>Chrysochromulinaceae</taxon>
        <taxon>Chrysochromulina</taxon>
    </lineage>
</organism>
<gene>
    <name evidence="2" type="ORF">Ctob_009495</name>
</gene>
<evidence type="ECO:0000313" key="3">
    <source>
        <dbReference type="Proteomes" id="UP000037460"/>
    </source>
</evidence>
<evidence type="ECO:0000256" key="1">
    <source>
        <dbReference type="SAM" id="MobiDB-lite"/>
    </source>
</evidence>